<accession>A0ACD5C4P0</accession>
<gene>
    <name evidence="1" type="ORF">AACH28_04775</name>
</gene>
<protein>
    <submittedName>
        <fullName evidence="1">Uncharacterized protein</fullName>
    </submittedName>
</protein>
<sequence>MEKQEIIMIIAALVAIIGLLIYTSCYWKNEYEELRSEVRLPSQIPTSPNPPPPPRTFIERNPYSCSEKRVKALKALIFMMSQLQKIPTCEHRDHIQKKLLSEIDLIEKAQSLIDVNKD</sequence>
<dbReference type="EMBL" id="CP151087">
    <property type="protein sequence ID" value="WZN56848.1"/>
    <property type="molecule type" value="Genomic_DNA"/>
</dbReference>
<keyword evidence="2" id="KW-1185">Reference proteome</keyword>
<evidence type="ECO:0000313" key="2">
    <source>
        <dbReference type="Proteomes" id="UP001485301"/>
    </source>
</evidence>
<evidence type="ECO:0000313" key="1">
    <source>
        <dbReference type="EMBL" id="WZN56848.1"/>
    </source>
</evidence>
<name>A0ACD5C4P0_9SPHI</name>
<proteinExistence type="predicted"/>
<reference evidence="1" key="1">
    <citation type="submission" date="2024-04" db="EMBL/GenBank/DDBJ databases">
        <title>Complete genome sequence of Sphingobacterium thalpophiium BAA-1094.</title>
        <authorList>
            <person name="Adaikpoh B.I."/>
        </authorList>
    </citation>
    <scope>NUCLEOTIDE SEQUENCE</scope>
    <source>
        <strain evidence="1">BAA-1094</strain>
    </source>
</reference>
<organism evidence="1 2">
    <name type="scientific">Sphingobacterium thalpophilum</name>
    <dbReference type="NCBI Taxonomy" id="259"/>
    <lineage>
        <taxon>Bacteria</taxon>
        <taxon>Pseudomonadati</taxon>
        <taxon>Bacteroidota</taxon>
        <taxon>Sphingobacteriia</taxon>
        <taxon>Sphingobacteriales</taxon>
        <taxon>Sphingobacteriaceae</taxon>
        <taxon>Sphingobacterium</taxon>
    </lineage>
</organism>
<dbReference type="Proteomes" id="UP001485301">
    <property type="component" value="Chromosome"/>
</dbReference>